<proteinExistence type="predicted"/>
<name>A0A226XA08_CABSO</name>
<evidence type="ECO:0000256" key="1">
    <source>
        <dbReference type="SAM" id="MobiDB-lite"/>
    </source>
</evidence>
<gene>
    <name evidence="2" type="ORF">BSU04_03390</name>
</gene>
<reference evidence="3" key="1">
    <citation type="submission" date="2017-01" db="EMBL/GenBank/DDBJ databases">
        <title>Genome Analysis of Deinococcus marmoris KOPRI26562.</title>
        <authorList>
            <person name="Kim J.H."/>
            <person name="Oh H.-M."/>
        </authorList>
    </citation>
    <scope>NUCLEOTIDE SEQUENCE [LARGE SCALE GENOMIC DNA]</scope>
    <source>
        <strain evidence="3">PAMC 26633</strain>
    </source>
</reference>
<dbReference type="EMBL" id="MTHB01000023">
    <property type="protein sequence ID" value="OXC80281.1"/>
    <property type="molecule type" value="Genomic_DNA"/>
</dbReference>
<evidence type="ECO:0000313" key="3">
    <source>
        <dbReference type="Proteomes" id="UP000214720"/>
    </source>
</evidence>
<sequence length="829" mass="89679">MTRLSRSNDADEQNQAKLATDLKLSLKGYPPEVQDFEQNVNALQAQINTLPRAEHQAYAGALATLDVAFRDSKDANGRQHADEQLSKLGDAVLERATVAENDSVERALSVFNRPVGAGYLTGLGDRQQLSALPRLREGFVNAATPAARERYFTLAAELKNNLQHKVGTAIDQHTTQEAGKWAAANAEVNRIIHEADALTNAPGKRYELIGRQLYSTNPGTGRDDLADRRLLAFTQRMRDDPTLHDKLVKWSVEAGRNLNASGVDAQKNYLDILNNLPPAGPDYVRDLADRYNAVLHDSSYKDYSITPRARGEKLAEQVFEGATRFLLGLTPFAPLSAALDPHTSLSANTRLGIDLASGLLGLVAGGGEAAFAERLAAKEAGAVVKAGSEGHLPEHPATTGDTTVPVPSAPAGQAGQAGVHSAQPTVHAAAQGLSVDAAVAEASQRISGAKASLPDSYAVQPAPDSLKAAMGWKNVLIDDNGQHYISSGGKTYPARFDLDNNTWRVYQPDNAYRPQYPVRLNTQGDWEVHTNVGLKGGMNPGELPAAGAQPARPGAPTLQISTSTGAPASASMLETLIPRTWHSAADDMLSNEEFTHSYHSAFDQLPSDQQHALRNWTYLDVSEDYSTGSEDEDVNYELNQQLRDRTYQSDTAARAESLQTALSKLPRPNGDSRLLRIAEVPGNYARQFRPGDYVTNSPAFMSAASDSEYAQANLADGDYVAAPGDAFALYDIQSESATPFIHRVTTLAPGEHEWLFRPNTIFRVDEIAMATSQDAALTPRIGMHLTEVPINEPTFAKNIYTGEEELVYPQGETPAYTTLQPVSFTPPPR</sequence>
<dbReference type="Proteomes" id="UP000214720">
    <property type="component" value="Unassembled WGS sequence"/>
</dbReference>
<comment type="caution">
    <text evidence="2">The sequence shown here is derived from an EMBL/GenBank/DDBJ whole genome shotgun (WGS) entry which is preliminary data.</text>
</comment>
<organism evidence="2 3">
    <name type="scientific">Caballeronia sordidicola</name>
    <name type="common">Burkholderia sordidicola</name>
    <dbReference type="NCBI Taxonomy" id="196367"/>
    <lineage>
        <taxon>Bacteria</taxon>
        <taxon>Pseudomonadati</taxon>
        <taxon>Pseudomonadota</taxon>
        <taxon>Betaproteobacteria</taxon>
        <taxon>Burkholderiales</taxon>
        <taxon>Burkholderiaceae</taxon>
        <taxon>Caballeronia</taxon>
    </lineage>
</organism>
<dbReference type="SUPFAM" id="SSF56399">
    <property type="entry name" value="ADP-ribosylation"/>
    <property type="match status" value="1"/>
</dbReference>
<evidence type="ECO:0000313" key="2">
    <source>
        <dbReference type="EMBL" id="OXC80281.1"/>
    </source>
</evidence>
<feature type="compositionally biased region" description="Low complexity" evidence="1">
    <location>
        <begin position="404"/>
        <end position="419"/>
    </location>
</feature>
<dbReference type="Gene3D" id="3.90.176.10">
    <property type="entry name" value="Toxin ADP-ribosyltransferase, Chain A, domain 1"/>
    <property type="match status" value="1"/>
</dbReference>
<protein>
    <submittedName>
        <fullName evidence="2">Chromosome segregation ATPase</fullName>
    </submittedName>
</protein>
<feature type="region of interest" description="Disordered" evidence="1">
    <location>
        <begin position="389"/>
        <end position="425"/>
    </location>
</feature>
<dbReference type="OrthoDB" id="9007202at2"/>
<accession>A0A226XA08</accession>
<dbReference type="AlphaFoldDB" id="A0A226XA08"/>